<feature type="domain" description="Septum formation-related" evidence="1">
    <location>
        <begin position="52"/>
        <end position="147"/>
    </location>
</feature>
<sequence length="149" mass="15807">PAGSSPVTSAPVNKYADFPTMSTITYGPGGTVSSKDVVDNPAPGCFVGAGDAMANARRITCAKPHDFEVYHTVELDTPGNQDDLANTTNDRCTAKLRDIRLVDVVVIGVMVPNQSAWNTHRRRGLCVVYAEPDPGTGKSREMIGSVADN</sequence>
<dbReference type="Proteomes" id="UP001597045">
    <property type="component" value="Unassembled WGS sequence"/>
</dbReference>
<evidence type="ECO:0000313" key="3">
    <source>
        <dbReference type="Proteomes" id="UP001597045"/>
    </source>
</evidence>
<organism evidence="2 3">
    <name type="scientific">Kibdelosporangium lantanae</name>
    <dbReference type="NCBI Taxonomy" id="1497396"/>
    <lineage>
        <taxon>Bacteria</taxon>
        <taxon>Bacillati</taxon>
        <taxon>Actinomycetota</taxon>
        <taxon>Actinomycetes</taxon>
        <taxon>Pseudonocardiales</taxon>
        <taxon>Pseudonocardiaceae</taxon>
        <taxon>Kibdelosporangium</taxon>
    </lineage>
</organism>
<evidence type="ECO:0000259" key="1">
    <source>
        <dbReference type="Pfam" id="PF13845"/>
    </source>
</evidence>
<evidence type="ECO:0000313" key="2">
    <source>
        <dbReference type="EMBL" id="MFD1051457.1"/>
    </source>
</evidence>
<reference evidence="3" key="1">
    <citation type="journal article" date="2019" name="Int. J. Syst. Evol. Microbiol.">
        <title>The Global Catalogue of Microorganisms (GCM) 10K type strain sequencing project: providing services to taxonomists for standard genome sequencing and annotation.</title>
        <authorList>
            <consortium name="The Broad Institute Genomics Platform"/>
            <consortium name="The Broad Institute Genome Sequencing Center for Infectious Disease"/>
            <person name="Wu L."/>
            <person name="Ma J."/>
        </authorList>
    </citation>
    <scope>NUCLEOTIDE SEQUENCE [LARGE SCALE GENOMIC DNA]</scope>
    <source>
        <strain evidence="3">JCM 31486</strain>
    </source>
</reference>
<feature type="non-terminal residue" evidence="2">
    <location>
        <position position="1"/>
    </location>
</feature>
<protein>
    <submittedName>
        <fullName evidence="2">Septum formation family protein</fullName>
    </submittedName>
</protein>
<keyword evidence="3" id="KW-1185">Reference proteome</keyword>
<accession>A0ABW3MN24</accession>
<comment type="caution">
    <text evidence="2">The sequence shown here is derived from an EMBL/GenBank/DDBJ whole genome shotgun (WGS) entry which is preliminary data.</text>
</comment>
<dbReference type="Pfam" id="PF13845">
    <property type="entry name" value="Septum_form"/>
    <property type="match status" value="1"/>
</dbReference>
<dbReference type="InterPro" id="IPR026004">
    <property type="entry name" value="Septum_form"/>
</dbReference>
<proteinExistence type="predicted"/>
<name>A0ABW3MN24_9PSEU</name>
<dbReference type="EMBL" id="JBHTIS010003614">
    <property type="protein sequence ID" value="MFD1051457.1"/>
    <property type="molecule type" value="Genomic_DNA"/>
</dbReference>
<gene>
    <name evidence="2" type="ORF">ACFQ1S_40895</name>
</gene>